<name>M3HZZ0_LEPIR</name>
<comment type="caution">
    <text evidence="2">The sequence shown here is derived from an EMBL/GenBank/DDBJ whole genome shotgun (WGS) entry which is preliminary data.</text>
</comment>
<evidence type="ECO:0000313" key="2">
    <source>
        <dbReference type="EMBL" id="EMG08806.1"/>
    </source>
</evidence>
<dbReference type="EMBL" id="AFME02000355">
    <property type="protein sequence ID" value="EMG08806.1"/>
    <property type="molecule type" value="Genomic_DNA"/>
</dbReference>
<dbReference type="Gene3D" id="1.25.40.10">
    <property type="entry name" value="Tetratricopeptide repeat domain"/>
    <property type="match status" value="1"/>
</dbReference>
<dbReference type="InterPro" id="IPR011990">
    <property type="entry name" value="TPR-like_helical_dom_sf"/>
</dbReference>
<proteinExistence type="predicted"/>
<dbReference type="Proteomes" id="UP000011776">
    <property type="component" value="Unassembled WGS sequence"/>
</dbReference>
<dbReference type="SUPFAM" id="SSF48452">
    <property type="entry name" value="TPR-like"/>
    <property type="match status" value="1"/>
</dbReference>
<protein>
    <submittedName>
        <fullName evidence="2">Tetratricopeptide repeat protein</fullName>
    </submittedName>
</protein>
<dbReference type="AlphaFoldDB" id="M3HZZ0"/>
<sequence>MGRILPNRLAGRLLSTWLFFLLCTSYSTVYGNSTFSYSELLRQAQEELNRLRYDEALQKLEIADSIRNKNTALYYELEGRAWVGKGDLVTALKSFEKSILLDPNHSSLMNEIFTGYEELNKPIKAFQFARLSLSKNPENPPLRYKVLVLSSRLGNLEYYNQTLNWIRINNPYKEDLAAIESEINNSYESGRIDDTISKCRKFLPFFPDNSLLHKIFLLSLKKKKSSDLVQALLDRASIFRNEPIFAYESALEFLQNRKFNDSLAMSRRAFFLSLKKNGKPDKEILYPLHRIYRHQGSVTDIQAIEILQDIVESGRKIDPEFLDAKLNQTGFNRELLLFSLFYLQINFGSSSDHKAQEWKSQFAKIRKNKKRKTFLKSFLLLLTILKNLLFIRKMIVIHFRCIFLKPTGLTYSKISFTFLFERNKIIRFKMYPFSTFEYELSSMLERFFLK</sequence>
<dbReference type="BioCyc" id="LINT1001599:G11K9-2174-MONOMER"/>
<organism evidence="2 3">
    <name type="scientific">Leptospira interrogans serovar Grippotyphosa str. LT2186</name>
    <dbReference type="NCBI Taxonomy" id="1001599"/>
    <lineage>
        <taxon>Bacteria</taxon>
        <taxon>Pseudomonadati</taxon>
        <taxon>Spirochaetota</taxon>
        <taxon>Spirochaetia</taxon>
        <taxon>Leptospirales</taxon>
        <taxon>Leptospiraceae</taxon>
        <taxon>Leptospira</taxon>
    </lineage>
</organism>
<gene>
    <name evidence="2" type="ORF">LEP1GSC151_1544</name>
</gene>
<evidence type="ECO:0000313" key="3">
    <source>
        <dbReference type="Proteomes" id="UP000011776"/>
    </source>
</evidence>
<dbReference type="InterPro" id="IPR019734">
    <property type="entry name" value="TPR_rpt"/>
</dbReference>
<dbReference type="PROSITE" id="PS50005">
    <property type="entry name" value="TPR"/>
    <property type="match status" value="1"/>
</dbReference>
<keyword evidence="1" id="KW-0802">TPR repeat</keyword>
<accession>M3HZZ0</accession>
<evidence type="ECO:0000256" key="1">
    <source>
        <dbReference type="PROSITE-ProRule" id="PRU00339"/>
    </source>
</evidence>
<feature type="repeat" description="TPR" evidence="1">
    <location>
        <begin position="72"/>
        <end position="105"/>
    </location>
</feature>
<reference evidence="2 3" key="1">
    <citation type="submission" date="2013-02" db="EMBL/GenBank/DDBJ databases">
        <authorList>
            <person name="Harkins D.M."/>
            <person name="Durkin A.S."/>
            <person name="Brinkac L.M."/>
            <person name="Haft D.H."/>
            <person name="Selengut J.D."/>
            <person name="Sanka R."/>
            <person name="DePew J."/>
            <person name="Purushe J."/>
            <person name="Tulsiani S.M."/>
            <person name="Graham G.C."/>
            <person name="Burns M.-A."/>
            <person name="Dohnt M.F."/>
            <person name="Smythe L.D."/>
            <person name="McKay D.B."/>
            <person name="Craig S.B."/>
            <person name="Vinetz J.M."/>
            <person name="Sutton G.G."/>
            <person name="Nierman W.C."/>
            <person name="Fouts D.E."/>
        </authorList>
    </citation>
    <scope>NUCLEOTIDE SEQUENCE [LARGE SCALE GENOMIC DNA]</scope>
    <source>
        <strain evidence="2 3">LT2186</strain>
    </source>
</reference>